<dbReference type="EMBL" id="CP082275">
    <property type="protein sequence ID" value="USH01738.1"/>
    <property type="molecule type" value="Genomic_DNA"/>
</dbReference>
<evidence type="ECO:0000313" key="2">
    <source>
        <dbReference type="Proteomes" id="UP001056255"/>
    </source>
</evidence>
<keyword evidence="2" id="KW-1185">Reference proteome</keyword>
<reference evidence="1" key="1">
    <citation type="submission" date="2021-08" db="EMBL/GenBank/DDBJ databases">
        <authorList>
            <person name="Sakaguchi M."/>
            <person name="Kikuchi T."/>
            <person name="Urbanczyk H."/>
        </authorList>
    </citation>
    <scope>NUCLEOTIDE SEQUENCE</scope>
    <source>
        <strain evidence="1">020920N</strain>
    </source>
</reference>
<organism evidence="1 2">
    <name type="scientific">Grimontia kaedaensis</name>
    <dbReference type="NCBI Taxonomy" id="2872157"/>
    <lineage>
        <taxon>Bacteria</taxon>
        <taxon>Pseudomonadati</taxon>
        <taxon>Pseudomonadota</taxon>
        <taxon>Gammaproteobacteria</taxon>
        <taxon>Vibrionales</taxon>
        <taxon>Vibrionaceae</taxon>
        <taxon>Grimontia</taxon>
    </lineage>
</organism>
<gene>
    <name evidence="1" type="ORF">K6Q96_12740</name>
</gene>
<dbReference type="RefSeq" id="WP_251876243.1">
    <property type="nucleotide sequence ID" value="NZ_CP082275.1"/>
</dbReference>
<name>A0ABY4WT69_9GAMM</name>
<accession>A0ABY4WT69</accession>
<sequence>MKTSLIFLALAGILIFFAIRLLEPAAPDESVAIVVEDSGASIPDSSRVSIPADKAGPTISAAVSSTQSNEAASIHIMAPESDSVDEYLADVATLPPASNSDEPAPKEETTPVFFDAEITLWQPVSSAKSVFENYGAVVSLSEEHFIEFDESLLETLEVGQRFTLPKLGESRQQVIVTQQEYWEHGATNWVFFDNKGQPAGSLTKTQDGVEGIFQMPDGVYHLLTRNGVGWIADEATLISASEQAFTRLDAN</sequence>
<dbReference type="Proteomes" id="UP001056255">
    <property type="component" value="Chromosome I"/>
</dbReference>
<proteinExistence type="predicted"/>
<protein>
    <submittedName>
        <fullName evidence="1">Uncharacterized protein</fullName>
    </submittedName>
</protein>
<evidence type="ECO:0000313" key="1">
    <source>
        <dbReference type="EMBL" id="USH01738.1"/>
    </source>
</evidence>